<dbReference type="EMBL" id="BQNB010016149">
    <property type="protein sequence ID" value="GJT48379.1"/>
    <property type="molecule type" value="Genomic_DNA"/>
</dbReference>
<reference evidence="1" key="1">
    <citation type="journal article" date="2022" name="Int. J. Mol. Sci.">
        <title>Draft Genome of Tanacetum Coccineum: Genomic Comparison of Closely Related Tanacetum-Family Plants.</title>
        <authorList>
            <person name="Yamashiro T."/>
            <person name="Shiraishi A."/>
            <person name="Nakayama K."/>
            <person name="Satake H."/>
        </authorList>
    </citation>
    <scope>NUCLEOTIDE SEQUENCE</scope>
</reference>
<gene>
    <name evidence="1" type="ORF">Tco_0974536</name>
</gene>
<keyword evidence="2" id="KW-1185">Reference proteome</keyword>
<organism evidence="1 2">
    <name type="scientific">Tanacetum coccineum</name>
    <dbReference type="NCBI Taxonomy" id="301880"/>
    <lineage>
        <taxon>Eukaryota</taxon>
        <taxon>Viridiplantae</taxon>
        <taxon>Streptophyta</taxon>
        <taxon>Embryophyta</taxon>
        <taxon>Tracheophyta</taxon>
        <taxon>Spermatophyta</taxon>
        <taxon>Magnoliopsida</taxon>
        <taxon>eudicotyledons</taxon>
        <taxon>Gunneridae</taxon>
        <taxon>Pentapetalae</taxon>
        <taxon>asterids</taxon>
        <taxon>campanulids</taxon>
        <taxon>Asterales</taxon>
        <taxon>Asteraceae</taxon>
        <taxon>Asteroideae</taxon>
        <taxon>Anthemideae</taxon>
        <taxon>Anthemidinae</taxon>
        <taxon>Tanacetum</taxon>
    </lineage>
</organism>
<proteinExistence type="predicted"/>
<accession>A0ABQ5EBV3</accession>
<sequence length="165" mass="19197">MDHRAYCALKNANPVLHIIGKSRFLKFNQVAELRNEVYEHSCAYRERRNKWHNTRIQDKEFMEGQEVLVFSSRLKLFHRKLETRRYGPYTLSKVSPYETVEVIGKEGICFKGLHVAIEDAVAHKDLRVGDGYACILHLLFIPMMLHINLHKSKLYGVGVALEDVE</sequence>
<comment type="caution">
    <text evidence="1">The sequence shown here is derived from an EMBL/GenBank/DDBJ whole genome shotgun (WGS) entry which is preliminary data.</text>
</comment>
<dbReference type="Proteomes" id="UP001151760">
    <property type="component" value="Unassembled WGS sequence"/>
</dbReference>
<evidence type="ECO:0000313" key="2">
    <source>
        <dbReference type="Proteomes" id="UP001151760"/>
    </source>
</evidence>
<protein>
    <submittedName>
        <fullName evidence="1">Uncharacterized protein</fullName>
    </submittedName>
</protein>
<evidence type="ECO:0000313" key="1">
    <source>
        <dbReference type="EMBL" id="GJT48379.1"/>
    </source>
</evidence>
<reference evidence="1" key="2">
    <citation type="submission" date="2022-01" db="EMBL/GenBank/DDBJ databases">
        <authorList>
            <person name="Yamashiro T."/>
            <person name="Shiraishi A."/>
            <person name="Satake H."/>
            <person name="Nakayama K."/>
        </authorList>
    </citation>
    <scope>NUCLEOTIDE SEQUENCE</scope>
</reference>
<name>A0ABQ5EBV3_9ASTR</name>